<dbReference type="Gene3D" id="3.40.50.410">
    <property type="entry name" value="von Willebrand factor, type A domain"/>
    <property type="match status" value="1"/>
</dbReference>
<evidence type="ECO:0000313" key="3">
    <source>
        <dbReference type="Proteomes" id="UP000253426"/>
    </source>
</evidence>
<dbReference type="SUPFAM" id="SSF53300">
    <property type="entry name" value="vWA-like"/>
    <property type="match status" value="1"/>
</dbReference>
<dbReference type="PANTHER" id="PTHR33608">
    <property type="entry name" value="BLL2464 PROTEIN"/>
    <property type="match status" value="1"/>
</dbReference>
<accession>A0A366HQI0</accession>
<dbReference type="Proteomes" id="UP000253426">
    <property type="component" value="Unassembled WGS sequence"/>
</dbReference>
<dbReference type="InterPro" id="IPR002881">
    <property type="entry name" value="DUF58"/>
</dbReference>
<feature type="domain" description="DUF58" evidence="1">
    <location>
        <begin position="46"/>
        <end position="257"/>
    </location>
</feature>
<comment type="caution">
    <text evidence="2">The sequence shown here is derived from an EMBL/GenBank/DDBJ whole genome shotgun (WGS) entry which is preliminary data.</text>
</comment>
<gene>
    <name evidence="2" type="ORF">DES53_10343</name>
</gene>
<sequence length="289" mass="33391">MNAKYLRPEDARQLRAMTFSPHVMVEGTLSGQHRSRLRGASTEFHEYRPYSPGDPPAQVDWRVFARTDRFYLKTFELETHLECHIFLDISSSMGFSDGPESKYDWAARFAAGLAYLVTLRQDRVSLTVFNDRPRGYLPPGGTQGHLRQFLNMLEEHKPGDRTALAEALERSLPLLRRKGTVIILSDFLDEPSAIFRALSAYMHRGFKVFLYQVLTPEELTLPDQAFRRYVDVESNQNLIVHPESVREAYLEELDAHQRGLAQLSTRRGISFVPARTDQPWMEHLRRLAR</sequence>
<dbReference type="AlphaFoldDB" id="A0A366HQI0"/>
<protein>
    <submittedName>
        <fullName evidence="2">Uncharacterized protein DUF58</fullName>
    </submittedName>
</protein>
<proteinExistence type="predicted"/>
<reference evidence="2 3" key="1">
    <citation type="submission" date="2018-06" db="EMBL/GenBank/DDBJ databases">
        <title>Genomic Encyclopedia of Type Strains, Phase IV (KMG-IV): sequencing the most valuable type-strain genomes for metagenomic binning, comparative biology and taxonomic classification.</title>
        <authorList>
            <person name="Goeker M."/>
        </authorList>
    </citation>
    <scope>NUCLEOTIDE SEQUENCE [LARGE SCALE GENOMIC DNA]</scope>
    <source>
        <strain evidence="2 3">DSM 25532</strain>
    </source>
</reference>
<dbReference type="CDD" id="cd00198">
    <property type="entry name" value="vWFA"/>
    <property type="match status" value="1"/>
</dbReference>
<evidence type="ECO:0000259" key="1">
    <source>
        <dbReference type="Pfam" id="PF01882"/>
    </source>
</evidence>
<name>A0A366HQI0_9BACT</name>
<dbReference type="OrthoDB" id="9776116at2"/>
<keyword evidence="3" id="KW-1185">Reference proteome</keyword>
<dbReference type="EMBL" id="QNRR01000003">
    <property type="protein sequence ID" value="RBP45048.1"/>
    <property type="molecule type" value="Genomic_DNA"/>
</dbReference>
<organism evidence="2 3">
    <name type="scientific">Roseimicrobium gellanilyticum</name>
    <dbReference type="NCBI Taxonomy" id="748857"/>
    <lineage>
        <taxon>Bacteria</taxon>
        <taxon>Pseudomonadati</taxon>
        <taxon>Verrucomicrobiota</taxon>
        <taxon>Verrucomicrobiia</taxon>
        <taxon>Verrucomicrobiales</taxon>
        <taxon>Verrucomicrobiaceae</taxon>
        <taxon>Roseimicrobium</taxon>
    </lineage>
</organism>
<dbReference type="RefSeq" id="WP_113958193.1">
    <property type="nucleotide sequence ID" value="NZ_QNRR01000003.1"/>
</dbReference>
<dbReference type="Pfam" id="PF01882">
    <property type="entry name" value="DUF58"/>
    <property type="match status" value="1"/>
</dbReference>
<evidence type="ECO:0000313" key="2">
    <source>
        <dbReference type="EMBL" id="RBP45048.1"/>
    </source>
</evidence>
<dbReference type="PANTHER" id="PTHR33608:SF7">
    <property type="entry name" value="DUF58 DOMAIN-CONTAINING PROTEIN"/>
    <property type="match status" value="1"/>
</dbReference>
<dbReference type="InterPro" id="IPR036465">
    <property type="entry name" value="vWFA_dom_sf"/>
</dbReference>